<dbReference type="EMBL" id="CAMKVN010006218">
    <property type="protein sequence ID" value="CAI2190051.1"/>
    <property type="molecule type" value="Genomic_DNA"/>
</dbReference>
<reference evidence="1" key="1">
    <citation type="submission" date="2022-08" db="EMBL/GenBank/DDBJ databases">
        <authorList>
            <person name="Kallberg Y."/>
            <person name="Tangrot J."/>
            <person name="Rosling A."/>
        </authorList>
    </citation>
    <scope>NUCLEOTIDE SEQUENCE</scope>
    <source>
        <strain evidence="1">Wild A</strain>
    </source>
</reference>
<evidence type="ECO:0000313" key="2">
    <source>
        <dbReference type="Proteomes" id="UP001153678"/>
    </source>
</evidence>
<dbReference type="OrthoDB" id="2444024at2759"/>
<sequence>MVNENFKLTVENKKPVEMVYEIKDEYKVPSYEEFMKTYESDGNLDYADLSGGSVGTPNGYGPGLWELIIAKNEEDIGIMNTVANIVKNMRIELSSQNEWVKQP</sequence>
<proteinExistence type="predicted"/>
<evidence type="ECO:0000313" key="1">
    <source>
        <dbReference type="EMBL" id="CAI2190051.1"/>
    </source>
</evidence>
<accession>A0A9W4T4E7</accession>
<dbReference type="AlphaFoldDB" id="A0A9W4T4E7"/>
<name>A0A9W4T4E7_9GLOM</name>
<protein>
    <submittedName>
        <fullName evidence="1">4881_t:CDS:1</fullName>
    </submittedName>
</protein>
<organism evidence="1 2">
    <name type="scientific">Funneliformis geosporum</name>
    <dbReference type="NCBI Taxonomy" id="1117311"/>
    <lineage>
        <taxon>Eukaryota</taxon>
        <taxon>Fungi</taxon>
        <taxon>Fungi incertae sedis</taxon>
        <taxon>Mucoromycota</taxon>
        <taxon>Glomeromycotina</taxon>
        <taxon>Glomeromycetes</taxon>
        <taxon>Glomerales</taxon>
        <taxon>Glomeraceae</taxon>
        <taxon>Funneliformis</taxon>
    </lineage>
</organism>
<comment type="caution">
    <text evidence="1">The sequence shown here is derived from an EMBL/GenBank/DDBJ whole genome shotgun (WGS) entry which is preliminary data.</text>
</comment>
<gene>
    <name evidence="1" type="ORF">FWILDA_LOCUS14383</name>
</gene>
<keyword evidence="2" id="KW-1185">Reference proteome</keyword>
<dbReference type="Proteomes" id="UP001153678">
    <property type="component" value="Unassembled WGS sequence"/>
</dbReference>